<feature type="non-terminal residue" evidence="1">
    <location>
        <position position="46"/>
    </location>
</feature>
<dbReference type="AlphaFoldDB" id="A0A699YUX9"/>
<keyword evidence="2" id="KW-1185">Reference proteome</keyword>
<accession>A0A699YUX9</accession>
<evidence type="ECO:0000313" key="1">
    <source>
        <dbReference type="EMBL" id="GFH10259.1"/>
    </source>
</evidence>
<feature type="non-terminal residue" evidence="1">
    <location>
        <position position="1"/>
    </location>
</feature>
<gene>
    <name evidence="1" type="ORF">HaLaN_05540</name>
</gene>
<reference evidence="1 2" key="1">
    <citation type="submission" date="2020-02" db="EMBL/GenBank/DDBJ databases">
        <title>Draft genome sequence of Haematococcus lacustris strain NIES-144.</title>
        <authorList>
            <person name="Morimoto D."/>
            <person name="Nakagawa S."/>
            <person name="Yoshida T."/>
            <person name="Sawayama S."/>
        </authorList>
    </citation>
    <scope>NUCLEOTIDE SEQUENCE [LARGE SCALE GENOMIC DNA]</scope>
    <source>
        <strain evidence="1 2">NIES-144</strain>
    </source>
</reference>
<sequence length="46" mass="4758">MRRKLAVNSSSSAADIDSIQTNDLVGEGTAIMEAAISSSLSHPNIV</sequence>
<organism evidence="1 2">
    <name type="scientific">Haematococcus lacustris</name>
    <name type="common">Green alga</name>
    <name type="synonym">Haematococcus pluvialis</name>
    <dbReference type="NCBI Taxonomy" id="44745"/>
    <lineage>
        <taxon>Eukaryota</taxon>
        <taxon>Viridiplantae</taxon>
        <taxon>Chlorophyta</taxon>
        <taxon>core chlorophytes</taxon>
        <taxon>Chlorophyceae</taxon>
        <taxon>CS clade</taxon>
        <taxon>Chlamydomonadales</taxon>
        <taxon>Haematococcaceae</taxon>
        <taxon>Haematococcus</taxon>
    </lineage>
</organism>
<dbReference type="EMBL" id="BLLF01000300">
    <property type="protein sequence ID" value="GFH10259.1"/>
    <property type="molecule type" value="Genomic_DNA"/>
</dbReference>
<dbReference type="Proteomes" id="UP000485058">
    <property type="component" value="Unassembled WGS sequence"/>
</dbReference>
<protein>
    <submittedName>
        <fullName evidence="1">Uncharacterized protein</fullName>
    </submittedName>
</protein>
<proteinExistence type="predicted"/>
<comment type="caution">
    <text evidence="1">The sequence shown here is derived from an EMBL/GenBank/DDBJ whole genome shotgun (WGS) entry which is preliminary data.</text>
</comment>
<name>A0A699YUX9_HAELA</name>
<evidence type="ECO:0000313" key="2">
    <source>
        <dbReference type="Proteomes" id="UP000485058"/>
    </source>
</evidence>